<accession>X1VUY1</accession>
<gene>
    <name evidence="1" type="ORF">S12H4_56425</name>
</gene>
<reference evidence="1" key="1">
    <citation type="journal article" date="2014" name="Front. Microbiol.">
        <title>High frequency of phylogenetically diverse reductive dehalogenase-homologous genes in deep subseafloor sedimentary metagenomes.</title>
        <authorList>
            <person name="Kawai M."/>
            <person name="Futagami T."/>
            <person name="Toyoda A."/>
            <person name="Takaki Y."/>
            <person name="Nishi S."/>
            <person name="Hori S."/>
            <person name="Arai W."/>
            <person name="Tsubouchi T."/>
            <person name="Morono Y."/>
            <person name="Uchiyama I."/>
            <person name="Ito T."/>
            <person name="Fujiyama A."/>
            <person name="Inagaki F."/>
            <person name="Takami H."/>
        </authorList>
    </citation>
    <scope>NUCLEOTIDE SEQUENCE</scope>
    <source>
        <strain evidence="1">Expedition CK06-06</strain>
    </source>
</reference>
<dbReference type="EMBL" id="BARW01036334">
    <property type="protein sequence ID" value="GAJ25127.1"/>
    <property type="molecule type" value="Genomic_DNA"/>
</dbReference>
<comment type="caution">
    <text evidence="1">The sequence shown here is derived from an EMBL/GenBank/DDBJ whole genome shotgun (WGS) entry which is preliminary data.</text>
</comment>
<name>X1VUY1_9ZZZZ</name>
<evidence type="ECO:0008006" key="2">
    <source>
        <dbReference type="Google" id="ProtNLM"/>
    </source>
</evidence>
<dbReference type="AlphaFoldDB" id="X1VUY1"/>
<evidence type="ECO:0000313" key="1">
    <source>
        <dbReference type="EMBL" id="GAJ25127.1"/>
    </source>
</evidence>
<feature type="non-terminal residue" evidence="1">
    <location>
        <position position="1"/>
    </location>
</feature>
<dbReference type="InterPro" id="IPR008964">
    <property type="entry name" value="Invasin/intimin_cell_adhesion"/>
</dbReference>
<dbReference type="SUPFAM" id="SSF49373">
    <property type="entry name" value="Invasin/intimin cell-adhesion fragments"/>
    <property type="match status" value="1"/>
</dbReference>
<proteinExistence type="predicted"/>
<organism evidence="1">
    <name type="scientific">marine sediment metagenome</name>
    <dbReference type="NCBI Taxonomy" id="412755"/>
    <lineage>
        <taxon>unclassified sequences</taxon>
        <taxon>metagenomes</taxon>
        <taxon>ecological metagenomes</taxon>
    </lineage>
</organism>
<protein>
    <recommendedName>
        <fullName evidence="2">BIG2 domain-containing protein</fullName>
    </recommendedName>
</protein>
<sequence>DLIVGDTGNIISVTAHYDDGFKASMPLGDCKYLSSNDLIAIVSDIGVVTAVAKGTAIINVSYIGESDTVAVTVKELTVVYDSGQNATNKGLDRPYINWTIDGMCVEFEFVNPTVYNWGFNYRVDGEEGTPNEWSDATIGGTGELAGQKFGPDYNIIDMPAGDPGLTKTVTVCAEEEIWVGLRLGPENDWYLDWIIFKKMACE</sequence>
<dbReference type="Gene3D" id="2.60.40.1080">
    <property type="match status" value="1"/>
</dbReference>